<dbReference type="Pfam" id="PF00254">
    <property type="entry name" value="FKBP_C"/>
    <property type="match status" value="1"/>
</dbReference>
<evidence type="ECO:0000259" key="3">
    <source>
        <dbReference type="PROSITE" id="PS50059"/>
    </source>
</evidence>
<sequence length="291" mass="31476">MSTQLQAHSPVCQLQCKHSHSSARHTTSRLSSLRNNFGQRRRHPHAAVCRHTDHSSSQPGRCQNEQSRRALLALAVLICQLPGKAKAQAQTAPEAGPSTKGSKGSSVMAGGITTLSQTSVIAKLSPSERQVLDQNKRVQAQNNAPKLFPGFVRRGYAIRVIADGYVEDSQGLIFKDFAEGSGPPPTDGQQVIFNYTAYNESGARVDTSYSKGRPSETRIGINGLIPGFEAGIKTMRKGGQRRIVVPPELGPPTGPATFFSAKQCEVFDVELLDVKSCVRNQVAFFSSVKCE</sequence>
<dbReference type="PANTHER" id="PTHR47414:SF1">
    <property type="entry name" value="PEPTIDYL-PROLYL CIS-TRANS ISOMERASE FKBP20-2, CHLOROPLASTIC"/>
    <property type="match status" value="1"/>
</dbReference>
<dbReference type="EC" id="5.2.1.8" evidence="1"/>
<proteinExistence type="predicted"/>
<dbReference type="EMBL" id="JALJOQ010000096">
    <property type="protein sequence ID" value="KAK9798577.1"/>
    <property type="molecule type" value="Genomic_DNA"/>
</dbReference>
<organism evidence="4 5">
    <name type="scientific">Symbiochloris irregularis</name>
    <dbReference type="NCBI Taxonomy" id="706552"/>
    <lineage>
        <taxon>Eukaryota</taxon>
        <taxon>Viridiplantae</taxon>
        <taxon>Chlorophyta</taxon>
        <taxon>core chlorophytes</taxon>
        <taxon>Trebouxiophyceae</taxon>
        <taxon>Trebouxiales</taxon>
        <taxon>Trebouxiaceae</taxon>
        <taxon>Symbiochloris</taxon>
    </lineage>
</organism>
<protein>
    <recommendedName>
        <fullName evidence="1">peptidylprolyl isomerase</fullName>
        <ecNumber evidence="1">5.2.1.8</ecNumber>
    </recommendedName>
</protein>
<dbReference type="SUPFAM" id="SSF54534">
    <property type="entry name" value="FKBP-like"/>
    <property type="match status" value="1"/>
</dbReference>
<keyword evidence="1" id="KW-0413">Isomerase</keyword>
<evidence type="ECO:0000313" key="4">
    <source>
        <dbReference type="EMBL" id="KAK9798577.1"/>
    </source>
</evidence>
<keyword evidence="5" id="KW-1185">Reference proteome</keyword>
<dbReference type="AlphaFoldDB" id="A0AAW1NYA6"/>
<dbReference type="InterPro" id="IPR046357">
    <property type="entry name" value="PPIase_dom_sf"/>
</dbReference>
<dbReference type="Proteomes" id="UP001465755">
    <property type="component" value="Unassembled WGS sequence"/>
</dbReference>
<dbReference type="PROSITE" id="PS50059">
    <property type="entry name" value="FKBP_PPIASE"/>
    <property type="match status" value="1"/>
</dbReference>
<keyword evidence="1" id="KW-0697">Rotamase</keyword>
<dbReference type="GO" id="GO:0003755">
    <property type="term" value="F:peptidyl-prolyl cis-trans isomerase activity"/>
    <property type="evidence" value="ECO:0007669"/>
    <property type="project" value="UniProtKB-KW"/>
</dbReference>
<dbReference type="Gene3D" id="3.10.50.40">
    <property type="match status" value="1"/>
</dbReference>
<dbReference type="InterPro" id="IPR044239">
    <property type="entry name" value="FKBP20-2-like"/>
</dbReference>
<feature type="compositionally biased region" description="Polar residues" evidence="2">
    <location>
        <begin position="55"/>
        <end position="64"/>
    </location>
</feature>
<accession>A0AAW1NYA6</accession>
<feature type="domain" description="PPIase FKBP-type" evidence="3">
    <location>
        <begin position="188"/>
        <end position="275"/>
    </location>
</feature>
<dbReference type="PANTHER" id="PTHR47414">
    <property type="entry name" value="PEPTIDYL-PROLYL CIS-TRANS ISOMERASE FKBP20-2, CHLOROPLASTIC"/>
    <property type="match status" value="1"/>
</dbReference>
<comment type="catalytic activity">
    <reaction evidence="1">
        <text>[protein]-peptidylproline (omega=180) = [protein]-peptidylproline (omega=0)</text>
        <dbReference type="Rhea" id="RHEA:16237"/>
        <dbReference type="Rhea" id="RHEA-COMP:10747"/>
        <dbReference type="Rhea" id="RHEA-COMP:10748"/>
        <dbReference type="ChEBI" id="CHEBI:83833"/>
        <dbReference type="ChEBI" id="CHEBI:83834"/>
        <dbReference type="EC" id="5.2.1.8"/>
    </reaction>
</comment>
<dbReference type="InterPro" id="IPR001179">
    <property type="entry name" value="PPIase_FKBP_dom"/>
</dbReference>
<name>A0AAW1NYA6_9CHLO</name>
<comment type="caution">
    <text evidence="4">The sequence shown here is derived from an EMBL/GenBank/DDBJ whole genome shotgun (WGS) entry which is preliminary data.</text>
</comment>
<evidence type="ECO:0000256" key="2">
    <source>
        <dbReference type="SAM" id="MobiDB-lite"/>
    </source>
</evidence>
<feature type="region of interest" description="Disordered" evidence="2">
    <location>
        <begin position="36"/>
        <end position="64"/>
    </location>
</feature>
<gene>
    <name evidence="4" type="ORF">WJX73_001121</name>
</gene>
<evidence type="ECO:0000313" key="5">
    <source>
        <dbReference type="Proteomes" id="UP001465755"/>
    </source>
</evidence>
<reference evidence="4 5" key="1">
    <citation type="journal article" date="2024" name="Nat. Commun.">
        <title>Phylogenomics reveals the evolutionary origins of lichenization in chlorophyte algae.</title>
        <authorList>
            <person name="Puginier C."/>
            <person name="Libourel C."/>
            <person name="Otte J."/>
            <person name="Skaloud P."/>
            <person name="Haon M."/>
            <person name="Grisel S."/>
            <person name="Petersen M."/>
            <person name="Berrin J.G."/>
            <person name="Delaux P.M."/>
            <person name="Dal Grande F."/>
            <person name="Keller J."/>
        </authorList>
    </citation>
    <scope>NUCLEOTIDE SEQUENCE [LARGE SCALE GENOMIC DNA]</scope>
    <source>
        <strain evidence="4 5">SAG 2036</strain>
    </source>
</reference>
<evidence type="ECO:0000256" key="1">
    <source>
        <dbReference type="PROSITE-ProRule" id="PRU00277"/>
    </source>
</evidence>